<evidence type="ECO:0000313" key="1">
    <source>
        <dbReference type="EMBL" id="AVZ76384.1"/>
    </source>
</evidence>
<dbReference type="KEGG" id="slk:SLUN_33455"/>
<reference evidence="1 2" key="1">
    <citation type="submission" date="2018-01" db="EMBL/GenBank/DDBJ databases">
        <title>Complete genome sequence of Streptomyces lunaelactis MM109T, a Ferroverdin A producer isolated from cave moonmilk deposits.</title>
        <authorList>
            <person name="Naome A."/>
            <person name="Martinet L."/>
            <person name="Maciejewska M."/>
            <person name="Anderssen S."/>
            <person name="Adam D."/>
            <person name="Tenconi E."/>
            <person name="Deflandre B."/>
            <person name="Arguelles-Arias A."/>
            <person name="Calusinska M."/>
            <person name="Copieters W."/>
            <person name="Karim L."/>
            <person name="Hanikenne M."/>
            <person name="Baurain D."/>
            <person name="van Wezel G."/>
            <person name="Smargiasso N."/>
            <person name="de Pauw E."/>
            <person name="Delfosse P."/>
            <person name="Rigali S."/>
        </authorList>
    </citation>
    <scope>NUCLEOTIDE SEQUENCE [LARGE SCALE GENOMIC DNA]</scope>
    <source>
        <strain evidence="1 2">MM109</strain>
    </source>
</reference>
<name>A0A2R4TBB5_9ACTN</name>
<dbReference type="EMBL" id="CP026304">
    <property type="protein sequence ID" value="AVZ76384.1"/>
    <property type="molecule type" value="Genomic_DNA"/>
</dbReference>
<dbReference type="GeneID" id="55660158"/>
<organism evidence="1 2">
    <name type="scientific">Streptomyces lunaelactis</name>
    <dbReference type="NCBI Taxonomy" id="1535768"/>
    <lineage>
        <taxon>Bacteria</taxon>
        <taxon>Bacillati</taxon>
        <taxon>Actinomycetota</taxon>
        <taxon>Actinomycetes</taxon>
        <taxon>Kitasatosporales</taxon>
        <taxon>Streptomycetaceae</taxon>
        <taxon>Streptomyces</taxon>
    </lineage>
</organism>
<dbReference type="InterPro" id="IPR046044">
    <property type="entry name" value="DUF6002"/>
</dbReference>
<sequence length="469" mass="51981">MNSTETTDQMQHAATAVVPALSRYWETVGRAVRAMHEHRSLPGDFTPGAELPPLDGPVRRYLEASEAAVARLPDYRETRMRLLDLRRNPGTRTTKTFGSLLMVARAVAYIRRTGEPVTLLTPSSGNKATALRDAVLRAHRAGLADRDQLRIVSVVPERSRAKLWDSPLSSDPELRRRNPVVTYPGPDPAGVKELARAYYDEYGDLLRTRYGSALWYTLDIANYQAADTVRALMEAELMPPPPAHGRVHAHAVSSAFGLLGHHYGTSLTGGGEERMPPRYFLVQHLSTPDMVLDLLHGDASRERMPRFTLETSTGLYHQSSDPHFPRTTHHPEEVIDPTFYTRAPMTSRVMTPLIKANGGGGVVVSLHECLARYPQIREMLRPAGVELPHDPRTVREWSLVMVFTGVMEAVDRGLLTEPEVLVHGSGSYAETDFSPIPAQRLQRAADTAELHPVVSRAMGPAASHRGRRS</sequence>
<proteinExistence type="predicted"/>
<evidence type="ECO:0000313" key="2">
    <source>
        <dbReference type="Proteomes" id="UP000244201"/>
    </source>
</evidence>
<dbReference type="AlphaFoldDB" id="A0A2R4TBB5"/>
<dbReference type="Proteomes" id="UP000244201">
    <property type="component" value="Chromosome"/>
</dbReference>
<dbReference type="OrthoDB" id="4287124at2"/>
<protein>
    <submittedName>
        <fullName evidence="1">Uncharacterized protein</fullName>
    </submittedName>
</protein>
<accession>A0A2R4TBB5</accession>
<dbReference type="RefSeq" id="WP_108153671.1">
    <property type="nucleotide sequence ID" value="NZ_CP026304.1"/>
</dbReference>
<keyword evidence="2" id="KW-1185">Reference proteome</keyword>
<dbReference type="Pfam" id="PF19465">
    <property type="entry name" value="DUF6002"/>
    <property type="match status" value="1"/>
</dbReference>
<gene>
    <name evidence="1" type="ORF">SLUN_33455</name>
</gene>